<feature type="non-terminal residue" evidence="2">
    <location>
        <position position="482"/>
    </location>
</feature>
<feature type="region of interest" description="Disordered" evidence="1">
    <location>
        <begin position="256"/>
        <end position="279"/>
    </location>
</feature>
<protein>
    <submittedName>
        <fullName evidence="2">Uncharacterized protein</fullName>
    </submittedName>
</protein>
<dbReference type="EMBL" id="UYRV01012045">
    <property type="protein sequence ID" value="VDK58595.1"/>
    <property type="molecule type" value="Genomic_DNA"/>
</dbReference>
<feature type="region of interest" description="Disordered" evidence="1">
    <location>
        <begin position="374"/>
        <end position="482"/>
    </location>
</feature>
<feature type="compositionally biased region" description="Basic and acidic residues" evidence="1">
    <location>
        <begin position="398"/>
        <end position="422"/>
    </location>
</feature>
<feature type="region of interest" description="Disordered" evidence="1">
    <location>
        <begin position="41"/>
        <end position="60"/>
    </location>
</feature>
<dbReference type="AlphaFoldDB" id="A0A3P6RWQ7"/>
<evidence type="ECO:0000313" key="3">
    <source>
        <dbReference type="Proteomes" id="UP000271889"/>
    </source>
</evidence>
<name>A0A3P6RWQ7_CYLGO</name>
<accession>A0A3P6RWQ7</accession>
<feature type="compositionally biased region" description="Low complexity" evidence="1">
    <location>
        <begin position="379"/>
        <end position="397"/>
    </location>
</feature>
<dbReference type="OrthoDB" id="5969272at2759"/>
<dbReference type="Proteomes" id="UP000271889">
    <property type="component" value="Unassembled WGS sequence"/>
</dbReference>
<proteinExistence type="predicted"/>
<feature type="compositionally biased region" description="Basic and acidic residues" evidence="1">
    <location>
        <begin position="257"/>
        <end position="266"/>
    </location>
</feature>
<evidence type="ECO:0000313" key="2">
    <source>
        <dbReference type="EMBL" id="VDK58595.1"/>
    </source>
</evidence>
<organism evidence="2 3">
    <name type="scientific">Cylicostephanus goldi</name>
    <name type="common">Nematode worm</name>
    <dbReference type="NCBI Taxonomy" id="71465"/>
    <lineage>
        <taxon>Eukaryota</taxon>
        <taxon>Metazoa</taxon>
        <taxon>Ecdysozoa</taxon>
        <taxon>Nematoda</taxon>
        <taxon>Chromadorea</taxon>
        <taxon>Rhabditida</taxon>
        <taxon>Rhabditina</taxon>
        <taxon>Rhabditomorpha</taxon>
        <taxon>Strongyloidea</taxon>
        <taxon>Strongylidae</taxon>
        <taxon>Cylicostephanus</taxon>
    </lineage>
</organism>
<evidence type="ECO:0000256" key="1">
    <source>
        <dbReference type="SAM" id="MobiDB-lite"/>
    </source>
</evidence>
<reference evidence="2 3" key="1">
    <citation type="submission" date="2018-11" db="EMBL/GenBank/DDBJ databases">
        <authorList>
            <consortium name="Pathogen Informatics"/>
        </authorList>
    </citation>
    <scope>NUCLEOTIDE SEQUENCE [LARGE SCALE GENOMIC DNA]</scope>
</reference>
<feature type="compositionally biased region" description="Basic and acidic residues" evidence="1">
    <location>
        <begin position="457"/>
        <end position="482"/>
    </location>
</feature>
<feature type="region of interest" description="Disordered" evidence="1">
    <location>
        <begin position="1"/>
        <end position="20"/>
    </location>
</feature>
<feature type="compositionally biased region" description="Acidic residues" evidence="1">
    <location>
        <begin position="1"/>
        <end position="10"/>
    </location>
</feature>
<keyword evidence="3" id="KW-1185">Reference proteome</keyword>
<gene>
    <name evidence="2" type="ORF">CGOC_LOCUS4372</name>
</gene>
<sequence length="482" mass="54423">MLEDVEDDEPALNPDIFDNHKEGVYDNLVPIQNYPSSGYNTFSSKSHYEQRRAQSTKPTPRLLIDAGKSASEGFSSKAFDPEFINKMKEIERIARQVDAELGQITSPHPVAPLGEDAREIEDAIFRISDELLHSRPITEAQAEASEELLRTTLADMILNPSRTAEEEMELMRRPIRLLKRKLSDFENSLMEDVEVTKITEQSLVPSTVISPIEDGSDLIAKTRVPSADYLRVTPLTTNIKEQLSCLEEMINSMGTEAIERGSKEETPSDSTRSGTRKKRELHDLLVQINNEMNTIKSFCKSKLSKKGTDTVVSVLQKVKAHVNSIVNVISISKKKQEIQKYDAYTSLNLEFFRSPAKERIDAIMFYKKTSLESSMVQQTSTAASTSDDTWRYSTELKTSTEKTSDSKSESKAERKSSEETLKAEPIPKAPPRRRRTQSAEPECESIEIPVRPPRNKKSVEKRDHSLDSRLKPVEKKKSATLP</sequence>